<evidence type="ECO:0000256" key="3">
    <source>
        <dbReference type="ARBA" id="ARBA00012929"/>
    </source>
</evidence>
<evidence type="ECO:0000256" key="4">
    <source>
        <dbReference type="ARBA" id="ARBA00017099"/>
    </source>
</evidence>
<dbReference type="PANTHER" id="PTHR10491">
    <property type="entry name" value="DTDP-4-DEHYDRORHAMNOSE REDUCTASE"/>
    <property type="match status" value="1"/>
</dbReference>
<sequence length="297" mass="33063">MIKVVITGSQGQVGRALVRLFEQQATIQLYAYNHAEIDITDQQQLDRVFDQVRPDIVINAAAYTAVDKAENDLEACNAVNHHAVKYLALAAQRHQALLIHISTDYVYDGTKAEPYLESDHPNPQSIYGLSKLAGEQAIQACCNNYMIIRTAWVFAEQGSNFVRTMLKLAKTRSELSIVGDQYGGPTYAGDLAQALVSIVCSYIQTGNCQSGIYHYSGLPHTSWYGFAEAIFNKAQQQGVLEKRPVIHAITTQQYPTPAKRPANSRLDGSLIERQFSVTPSDWQQALNNLSVYLNEDY</sequence>
<feature type="domain" description="RmlD-like substrate binding" evidence="7">
    <location>
        <begin position="3"/>
        <end position="288"/>
    </location>
</feature>
<evidence type="ECO:0000259" key="7">
    <source>
        <dbReference type="Pfam" id="PF04321"/>
    </source>
</evidence>
<dbReference type="SUPFAM" id="SSF51735">
    <property type="entry name" value="NAD(P)-binding Rossmann-fold domains"/>
    <property type="match status" value="1"/>
</dbReference>
<dbReference type="GO" id="GO:0019305">
    <property type="term" value="P:dTDP-rhamnose biosynthetic process"/>
    <property type="evidence" value="ECO:0007669"/>
    <property type="project" value="TreeGrafter"/>
</dbReference>
<accession>A0A9X0RAS8</accession>
<dbReference type="GO" id="GO:0005829">
    <property type="term" value="C:cytosol"/>
    <property type="evidence" value="ECO:0007669"/>
    <property type="project" value="TreeGrafter"/>
</dbReference>
<keyword evidence="6 8" id="KW-0560">Oxidoreductase</keyword>
<evidence type="ECO:0000256" key="1">
    <source>
        <dbReference type="ARBA" id="ARBA00004781"/>
    </source>
</evidence>
<comment type="cofactor">
    <cofactor evidence="6">
        <name>Mg(2+)</name>
        <dbReference type="ChEBI" id="CHEBI:18420"/>
    </cofactor>
    <text evidence="6">Binds 1 Mg(2+) ion per monomer.</text>
</comment>
<dbReference type="CDD" id="cd05254">
    <property type="entry name" value="dTDP_HR_like_SDR_e"/>
    <property type="match status" value="1"/>
</dbReference>
<dbReference type="AlphaFoldDB" id="A0A9X0RAS8"/>
<evidence type="ECO:0000313" key="9">
    <source>
        <dbReference type="Proteomes" id="UP000615796"/>
    </source>
</evidence>
<gene>
    <name evidence="8" type="primary">rfbD</name>
    <name evidence="8" type="ORF">H8Q88_13540</name>
</gene>
<dbReference type="NCBIfam" id="TIGR01214">
    <property type="entry name" value="rmlD"/>
    <property type="match status" value="1"/>
</dbReference>
<dbReference type="Gene3D" id="3.40.50.720">
    <property type="entry name" value="NAD(P)-binding Rossmann-like Domain"/>
    <property type="match status" value="1"/>
</dbReference>
<evidence type="ECO:0000256" key="5">
    <source>
        <dbReference type="ARBA" id="ARBA00048200"/>
    </source>
</evidence>
<protein>
    <recommendedName>
        <fullName evidence="4 6">dTDP-4-dehydrorhamnose reductase</fullName>
        <ecNumber evidence="3 6">1.1.1.133</ecNumber>
    </recommendedName>
</protein>
<dbReference type="Gene3D" id="3.90.25.10">
    <property type="entry name" value="UDP-galactose 4-epimerase, domain 1"/>
    <property type="match status" value="1"/>
</dbReference>
<evidence type="ECO:0000256" key="6">
    <source>
        <dbReference type="RuleBase" id="RU364082"/>
    </source>
</evidence>
<dbReference type="Pfam" id="PF04321">
    <property type="entry name" value="RmlD_sub_bind"/>
    <property type="match status" value="1"/>
</dbReference>
<dbReference type="EC" id="1.1.1.133" evidence="3 6"/>
<dbReference type="GO" id="GO:0008831">
    <property type="term" value="F:dTDP-4-dehydrorhamnose reductase activity"/>
    <property type="evidence" value="ECO:0007669"/>
    <property type="project" value="UniProtKB-EC"/>
</dbReference>
<comment type="pathway">
    <text evidence="1 6">Carbohydrate biosynthesis; dTDP-L-rhamnose biosynthesis.</text>
</comment>
<evidence type="ECO:0000313" key="8">
    <source>
        <dbReference type="EMBL" id="MBC5851926.1"/>
    </source>
</evidence>
<dbReference type="RefSeq" id="WP_187026498.1">
    <property type="nucleotide sequence ID" value="NZ_JACRUP010000009.1"/>
</dbReference>
<comment type="function">
    <text evidence="6">Catalyzes the reduction of dTDP-6-deoxy-L-lyxo-4-hexulose to yield dTDP-L-rhamnose.</text>
</comment>
<reference evidence="8" key="1">
    <citation type="submission" date="2020-08" db="EMBL/GenBank/DDBJ databases">
        <title>Genome Sequencing and Pan-Genome Analysis of Migratory bird Vibrio Strains, Inner Mongolia.</title>
        <authorList>
            <person name="Zheng L."/>
        </authorList>
    </citation>
    <scope>NUCLEOTIDE SEQUENCE</scope>
    <source>
        <strain evidence="8">M13F</strain>
    </source>
</reference>
<dbReference type="InterPro" id="IPR029903">
    <property type="entry name" value="RmlD-like-bd"/>
</dbReference>
<dbReference type="FunFam" id="3.40.50.720:FF:000159">
    <property type="entry name" value="dTDP-4-dehydrorhamnose reductase"/>
    <property type="match status" value="1"/>
</dbReference>
<dbReference type="InterPro" id="IPR005913">
    <property type="entry name" value="dTDP_dehydrorham_reduct"/>
</dbReference>
<name>A0A9X0RAS8_VIBME</name>
<evidence type="ECO:0000256" key="2">
    <source>
        <dbReference type="ARBA" id="ARBA00010944"/>
    </source>
</evidence>
<keyword evidence="6" id="KW-0521">NADP</keyword>
<comment type="caution">
    <text evidence="8">The sequence shown here is derived from an EMBL/GenBank/DDBJ whole genome shotgun (WGS) entry which is preliminary data.</text>
</comment>
<dbReference type="InterPro" id="IPR036291">
    <property type="entry name" value="NAD(P)-bd_dom_sf"/>
</dbReference>
<comment type="similarity">
    <text evidence="2 6">Belongs to the dTDP-4-dehydrorhamnose reductase family.</text>
</comment>
<organism evidence="8 9">
    <name type="scientific">Vibrio metschnikovii</name>
    <dbReference type="NCBI Taxonomy" id="28172"/>
    <lineage>
        <taxon>Bacteria</taxon>
        <taxon>Pseudomonadati</taxon>
        <taxon>Pseudomonadota</taxon>
        <taxon>Gammaproteobacteria</taxon>
        <taxon>Vibrionales</taxon>
        <taxon>Vibrionaceae</taxon>
        <taxon>Vibrio</taxon>
    </lineage>
</organism>
<dbReference type="EMBL" id="JACRUP010000009">
    <property type="protein sequence ID" value="MBC5851926.1"/>
    <property type="molecule type" value="Genomic_DNA"/>
</dbReference>
<comment type="catalytic activity">
    <reaction evidence="5 6">
        <text>dTDP-beta-L-rhamnose + NADP(+) = dTDP-4-dehydro-beta-L-rhamnose + NADPH + H(+)</text>
        <dbReference type="Rhea" id="RHEA:21796"/>
        <dbReference type="ChEBI" id="CHEBI:15378"/>
        <dbReference type="ChEBI" id="CHEBI:57510"/>
        <dbReference type="ChEBI" id="CHEBI:57783"/>
        <dbReference type="ChEBI" id="CHEBI:58349"/>
        <dbReference type="ChEBI" id="CHEBI:62830"/>
        <dbReference type="EC" id="1.1.1.133"/>
    </reaction>
</comment>
<proteinExistence type="inferred from homology"/>
<dbReference type="Proteomes" id="UP000615796">
    <property type="component" value="Unassembled WGS sequence"/>
</dbReference>
<dbReference type="PANTHER" id="PTHR10491:SF4">
    <property type="entry name" value="METHIONINE ADENOSYLTRANSFERASE 2 SUBUNIT BETA"/>
    <property type="match status" value="1"/>
</dbReference>
<keyword evidence="9" id="KW-1185">Reference proteome</keyword>